<reference evidence="3 4" key="1">
    <citation type="journal article" date="2020" name="Cell">
        <title>Large-Scale Comparative Analyses of Tick Genomes Elucidate Their Genetic Diversity and Vector Capacities.</title>
        <authorList>
            <consortium name="Tick Genome and Microbiome Consortium (TIGMIC)"/>
            <person name="Jia N."/>
            <person name="Wang J."/>
            <person name="Shi W."/>
            <person name="Du L."/>
            <person name="Sun Y."/>
            <person name="Zhan W."/>
            <person name="Jiang J.F."/>
            <person name="Wang Q."/>
            <person name="Zhang B."/>
            <person name="Ji P."/>
            <person name="Bell-Sakyi L."/>
            <person name="Cui X.M."/>
            <person name="Yuan T.T."/>
            <person name="Jiang B.G."/>
            <person name="Yang W.F."/>
            <person name="Lam T.T."/>
            <person name="Chang Q.C."/>
            <person name="Ding S.J."/>
            <person name="Wang X.J."/>
            <person name="Zhu J.G."/>
            <person name="Ruan X.D."/>
            <person name="Zhao L."/>
            <person name="Wei J.T."/>
            <person name="Ye R.Z."/>
            <person name="Que T.C."/>
            <person name="Du C.H."/>
            <person name="Zhou Y.H."/>
            <person name="Cheng J.X."/>
            <person name="Dai P.F."/>
            <person name="Guo W.B."/>
            <person name="Han X.H."/>
            <person name="Huang E.J."/>
            <person name="Li L.F."/>
            <person name="Wei W."/>
            <person name="Gao Y.C."/>
            <person name="Liu J.Z."/>
            <person name="Shao H.Z."/>
            <person name="Wang X."/>
            <person name="Wang C.C."/>
            <person name="Yang T.C."/>
            <person name="Huo Q.B."/>
            <person name="Li W."/>
            <person name="Chen H.Y."/>
            <person name="Chen S.E."/>
            <person name="Zhou L.G."/>
            <person name="Ni X.B."/>
            <person name="Tian J.H."/>
            <person name="Sheng Y."/>
            <person name="Liu T."/>
            <person name="Pan Y.S."/>
            <person name="Xia L.Y."/>
            <person name="Li J."/>
            <person name="Zhao F."/>
            <person name="Cao W.C."/>
        </authorList>
    </citation>
    <scope>NUCLEOTIDE SEQUENCE [LARGE SCALE GENOMIC DNA]</scope>
    <source>
        <strain evidence="3">HaeL-2018</strain>
    </source>
</reference>
<feature type="region of interest" description="Disordered" evidence="2">
    <location>
        <begin position="120"/>
        <end position="178"/>
    </location>
</feature>
<accession>A0A9J6FB27</accession>
<name>A0A9J6FB27_HAELO</name>
<evidence type="ECO:0008006" key="5">
    <source>
        <dbReference type="Google" id="ProtNLM"/>
    </source>
</evidence>
<dbReference type="CDD" id="cd04491">
    <property type="entry name" value="SoSSB_OBF"/>
    <property type="match status" value="1"/>
</dbReference>
<evidence type="ECO:0000256" key="2">
    <source>
        <dbReference type="SAM" id="MobiDB-lite"/>
    </source>
</evidence>
<dbReference type="InterPro" id="IPR051231">
    <property type="entry name" value="SOSS-B"/>
</dbReference>
<keyword evidence="4" id="KW-1185">Reference proteome</keyword>
<dbReference type="GO" id="GO:0044818">
    <property type="term" value="P:mitotic G2/M transition checkpoint"/>
    <property type="evidence" value="ECO:0007669"/>
    <property type="project" value="TreeGrafter"/>
</dbReference>
<dbReference type="Gene3D" id="2.40.50.140">
    <property type="entry name" value="Nucleic acid-binding proteins"/>
    <property type="match status" value="1"/>
</dbReference>
<proteinExistence type="predicted"/>
<dbReference type="GO" id="GO:0070876">
    <property type="term" value="C:SOSS complex"/>
    <property type="evidence" value="ECO:0007669"/>
    <property type="project" value="TreeGrafter"/>
</dbReference>
<sequence length="178" mass="19704">MEWTAIRDLKPGMRNLNLTFIVLEIQRFRTTRDGREVRTFKVADRSGSILFCQWDESGAYLEPGDICEVSKGYASLWRGRLLLYTGKHGAMKKVGDFCLEFSETPFMSEPIPELEQQQSKLNATVADRRSPSPHAASRANPPQPPIGSPGALGSLSRSGGAGRPLYRNPTVMPPASRP</sequence>
<dbReference type="Proteomes" id="UP000821853">
    <property type="component" value="Chromosome 1"/>
</dbReference>
<dbReference type="OrthoDB" id="295715at2759"/>
<gene>
    <name evidence="3" type="ORF">HPB48_020118</name>
</gene>
<dbReference type="EMBL" id="JABSTR010000001">
    <property type="protein sequence ID" value="KAH9360194.1"/>
    <property type="molecule type" value="Genomic_DNA"/>
</dbReference>
<dbReference type="SUPFAM" id="SSF50249">
    <property type="entry name" value="Nucleic acid-binding proteins"/>
    <property type="match status" value="1"/>
</dbReference>
<dbReference type="InterPro" id="IPR012340">
    <property type="entry name" value="NA-bd_OB-fold"/>
</dbReference>
<dbReference type="GO" id="GO:0010212">
    <property type="term" value="P:response to ionizing radiation"/>
    <property type="evidence" value="ECO:0007669"/>
    <property type="project" value="TreeGrafter"/>
</dbReference>
<organism evidence="3 4">
    <name type="scientific">Haemaphysalis longicornis</name>
    <name type="common">Bush tick</name>
    <dbReference type="NCBI Taxonomy" id="44386"/>
    <lineage>
        <taxon>Eukaryota</taxon>
        <taxon>Metazoa</taxon>
        <taxon>Ecdysozoa</taxon>
        <taxon>Arthropoda</taxon>
        <taxon>Chelicerata</taxon>
        <taxon>Arachnida</taxon>
        <taxon>Acari</taxon>
        <taxon>Parasitiformes</taxon>
        <taxon>Ixodida</taxon>
        <taxon>Ixodoidea</taxon>
        <taxon>Ixodidae</taxon>
        <taxon>Haemaphysalinae</taxon>
        <taxon>Haemaphysalis</taxon>
    </lineage>
</organism>
<comment type="caution">
    <text evidence="3">The sequence shown here is derived from an EMBL/GenBank/DDBJ whole genome shotgun (WGS) entry which is preliminary data.</text>
</comment>
<evidence type="ECO:0000313" key="3">
    <source>
        <dbReference type="EMBL" id="KAH9360194.1"/>
    </source>
</evidence>
<protein>
    <recommendedName>
        <fullName evidence="5">SOSS complex subunit B1</fullName>
    </recommendedName>
</protein>
<dbReference type="FunFam" id="2.40.50.140:FF:000072">
    <property type="entry name" value="SOSS complex subunit B2"/>
    <property type="match status" value="1"/>
</dbReference>
<dbReference type="OMA" id="CSAYNEN"/>
<dbReference type="PANTHER" id="PTHR13356">
    <property type="entry name" value="OB FOLD NUCLEIC ACID BINDING PROTEIN-RELATED"/>
    <property type="match status" value="1"/>
</dbReference>
<keyword evidence="1" id="KW-0238">DNA-binding</keyword>
<evidence type="ECO:0000256" key="1">
    <source>
        <dbReference type="ARBA" id="ARBA00023125"/>
    </source>
</evidence>
<dbReference type="GO" id="GO:0003677">
    <property type="term" value="F:DNA binding"/>
    <property type="evidence" value="ECO:0007669"/>
    <property type="project" value="UniProtKB-KW"/>
</dbReference>
<feature type="compositionally biased region" description="Low complexity" evidence="2">
    <location>
        <begin position="148"/>
        <end position="158"/>
    </location>
</feature>
<evidence type="ECO:0000313" key="4">
    <source>
        <dbReference type="Proteomes" id="UP000821853"/>
    </source>
</evidence>
<dbReference type="GO" id="GO:0000724">
    <property type="term" value="P:double-strand break repair via homologous recombination"/>
    <property type="evidence" value="ECO:0007669"/>
    <property type="project" value="TreeGrafter"/>
</dbReference>
<dbReference type="AlphaFoldDB" id="A0A9J6FB27"/>
<dbReference type="VEuPathDB" id="VectorBase:HLOH_051804"/>
<dbReference type="GO" id="GO:0005694">
    <property type="term" value="C:chromosome"/>
    <property type="evidence" value="ECO:0007669"/>
    <property type="project" value="UniProtKB-ARBA"/>
</dbReference>
<dbReference type="PANTHER" id="PTHR13356:SF0">
    <property type="entry name" value="SOSS COMPLEX SUBUNIT B HOMOLOG"/>
    <property type="match status" value="1"/>
</dbReference>